<dbReference type="GO" id="GO:0005829">
    <property type="term" value="C:cytosol"/>
    <property type="evidence" value="ECO:0007669"/>
    <property type="project" value="TreeGrafter"/>
</dbReference>
<evidence type="ECO:0000256" key="2">
    <source>
        <dbReference type="ARBA" id="ARBA00010897"/>
    </source>
</evidence>
<dbReference type="STRING" id="101091.A0A1C7N9L4"/>
<dbReference type="GO" id="GO:0016757">
    <property type="term" value="F:glycosyltransferase activity"/>
    <property type="evidence" value="ECO:0007669"/>
    <property type="project" value="UniProtKB-KW"/>
</dbReference>
<evidence type="ECO:0000256" key="4">
    <source>
        <dbReference type="ARBA" id="ARBA00022553"/>
    </source>
</evidence>
<dbReference type="HAMAP" id="MF_00570">
    <property type="entry name" value="NAPRTase"/>
    <property type="match status" value="1"/>
</dbReference>
<keyword evidence="11" id="KW-0328">Glycosyltransferase</keyword>
<evidence type="ECO:0000313" key="11">
    <source>
        <dbReference type="EMBL" id="OBZ85316.1"/>
    </source>
</evidence>
<dbReference type="GO" id="GO:0005634">
    <property type="term" value="C:nucleus"/>
    <property type="evidence" value="ECO:0007669"/>
    <property type="project" value="EnsemblFungi"/>
</dbReference>
<evidence type="ECO:0000256" key="1">
    <source>
        <dbReference type="ARBA" id="ARBA00004952"/>
    </source>
</evidence>
<dbReference type="InterPro" id="IPR006406">
    <property type="entry name" value="Nic_PRibTrfase"/>
</dbReference>
<dbReference type="InterPro" id="IPR007229">
    <property type="entry name" value="Nic_PRibTrfase-Fam"/>
</dbReference>
<evidence type="ECO:0000256" key="6">
    <source>
        <dbReference type="ARBA" id="ARBA00022642"/>
    </source>
</evidence>
<keyword evidence="5 8" id="KW-0436">Ligase</keyword>
<dbReference type="AlphaFoldDB" id="A0A1C7N9L4"/>
<dbReference type="SUPFAM" id="SSF54675">
    <property type="entry name" value="Nicotinate/Quinolinate PRTase N-terminal domain-like"/>
    <property type="match status" value="1"/>
</dbReference>
<dbReference type="EC" id="6.3.4.21" evidence="3 8"/>
<keyword evidence="12" id="KW-1185">Reference proteome</keyword>
<dbReference type="NCBIfam" id="TIGR01514">
    <property type="entry name" value="NAPRTase"/>
    <property type="match status" value="1"/>
</dbReference>
<dbReference type="UniPathway" id="UPA00253">
    <property type="reaction ID" value="UER00457"/>
</dbReference>
<dbReference type="InterPro" id="IPR040727">
    <property type="entry name" value="NAPRTase_N"/>
</dbReference>
<evidence type="ECO:0000256" key="3">
    <source>
        <dbReference type="ARBA" id="ARBA00013236"/>
    </source>
</evidence>
<dbReference type="InParanoid" id="A0A1C7N9L4"/>
<comment type="PTM">
    <text evidence="8">Transiently phosphorylated on a His residue during the reaction cycle. Phosphorylation strongly increases the affinity for substrates and increases the rate of nicotinate D-ribonucleotide production. Dephosphorylation regenerates the low-affinity form of the enzyme, leading to product release.</text>
</comment>
<dbReference type="InterPro" id="IPR041525">
    <property type="entry name" value="N/Namide_PRibTrfase"/>
</dbReference>
<name>A0A1C7N9L4_9FUNG</name>
<evidence type="ECO:0000259" key="9">
    <source>
        <dbReference type="Pfam" id="PF04095"/>
    </source>
</evidence>
<keyword evidence="6 8" id="KW-0662">Pyridine nucleotide biosynthesis</keyword>
<feature type="domain" description="Nicotinate/nicotinamide phosphoribosyltransferase" evidence="9">
    <location>
        <begin position="172"/>
        <end position="235"/>
    </location>
</feature>
<dbReference type="GO" id="GO:0034355">
    <property type="term" value="P:NAD+ biosynthetic process via the salvage pathway"/>
    <property type="evidence" value="ECO:0007669"/>
    <property type="project" value="TreeGrafter"/>
</dbReference>
<comment type="function">
    <text evidence="8">Catalyzes the synthesis of beta-nicotinate D-ribonucleotide from nicotinate and 5-phospho-D-ribose 1-phosphate at the expense of ATP.</text>
</comment>
<evidence type="ECO:0000256" key="8">
    <source>
        <dbReference type="RuleBase" id="RU003838"/>
    </source>
</evidence>
<proteinExistence type="inferred from homology"/>
<dbReference type="Pfam" id="PF17767">
    <property type="entry name" value="NAPRTase_N"/>
    <property type="match status" value="1"/>
</dbReference>
<gene>
    <name evidence="11" type="ORF">A0J61_06644</name>
</gene>
<dbReference type="Pfam" id="PF04095">
    <property type="entry name" value="NAPRTase"/>
    <property type="match status" value="2"/>
</dbReference>
<evidence type="ECO:0000256" key="7">
    <source>
        <dbReference type="ARBA" id="ARBA00048668"/>
    </source>
</evidence>
<accession>A0A1C7N9L4</accession>
<protein>
    <recommendedName>
        <fullName evidence="3 8">Nicotinate phosphoribosyltransferase</fullName>
        <ecNumber evidence="3 8">6.3.4.21</ecNumber>
    </recommendedName>
</protein>
<keyword evidence="4" id="KW-0597">Phosphoprotein</keyword>
<evidence type="ECO:0000313" key="12">
    <source>
        <dbReference type="Proteomes" id="UP000093000"/>
    </source>
</evidence>
<comment type="similarity">
    <text evidence="2 8">Belongs to the NAPRTase family.</text>
</comment>
<keyword evidence="11" id="KW-0808">Transferase</keyword>
<dbReference type="PANTHER" id="PTHR11098">
    <property type="entry name" value="NICOTINATE PHOSPHORIBOSYLTRANSFERASE"/>
    <property type="match status" value="1"/>
</dbReference>
<dbReference type="GO" id="GO:0031509">
    <property type="term" value="P:subtelomeric heterochromatin formation"/>
    <property type="evidence" value="ECO:0007669"/>
    <property type="project" value="EnsemblFungi"/>
</dbReference>
<dbReference type="Proteomes" id="UP000093000">
    <property type="component" value="Unassembled WGS sequence"/>
</dbReference>
<feature type="domain" description="Nicotinate/nicotinamide phosphoribosyltransferase" evidence="9">
    <location>
        <begin position="256"/>
        <end position="434"/>
    </location>
</feature>
<dbReference type="FunCoup" id="A0A1C7N9L4">
    <property type="interactions" value="337"/>
</dbReference>
<dbReference type="GO" id="GO:0019358">
    <property type="term" value="P:nicotinate nucleotide salvage"/>
    <property type="evidence" value="ECO:0007669"/>
    <property type="project" value="EnsemblFungi"/>
</dbReference>
<comment type="caution">
    <text evidence="11">The sequence shown here is derived from an EMBL/GenBank/DDBJ whole genome shotgun (WGS) entry which is preliminary data.</text>
</comment>
<dbReference type="SUPFAM" id="SSF51690">
    <property type="entry name" value="Nicotinate/Quinolinate PRTase C-terminal domain-like"/>
    <property type="match status" value="1"/>
</dbReference>
<dbReference type="GO" id="GO:0000781">
    <property type="term" value="C:chromosome, telomeric region"/>
    <property type="evidence" value="ECO:0007669"/>
    <property type="project" value="GOC"/>
</dbReference>
<evidence type="ECO:0000259" key="10">
    <source>
        <dbReference type="Pfam" id="PF17767"/>
    </source>
</evidence>
<dbReference type="InterPro" id="IPR036068">
    <property type="entry name" value="Nicotinate_pribotase-like_C"/>
</dbReference>
<dbReference type="PIRSF" id="PIRSF000484">
    <property type="entry name" value="NAPRT"/>
    <property type="match status" value="1"/>
</dbReference>
<dbReference type="GO" id="GO:0000183">
    <property type="term" value="P:rDNA heterochromatin formation"/>
    <property type="evidence" value="ECO:0007669"/>
    <property type="project" value="EnsemblFungi"/>
</dbReference>
<dbReference type="GO" id="GO:0004516">
    <property type="term" value="F:nicotinate phosphoribosyltransferase activity"/>
    <property type="evidence" value="ECO:0007669"/>
    <property type="project" value="UniProtKB-UniRule"/>
</dbReference>
<sequence length="437" mass="49930">MTQADTQHEVFKSILDNDLYKFTMQQAVIQHYKKDIPVVYQFTNREKALTLNSDSVTWLKKQVEDMSSLRLTDTERDYLSSLPYMTQEYIEFLAQFRYNPNEQVKIQYDDNTGDFNLEVTGTWHETILYEVPLLALVSEAYFRFTDRDWNYEGQVEKAAQKTRALLEYGCVFSEFGTRRRRDFKTHDLVMDAINRTHKEYQKKCEESGVTPTGSVSGTSNVYLAMKYNVPAVGTCGKLLSFDMITMDDLHIYTKKKAHEFFMAVSALEGVEHANRETLEIWHKVYQGALGVALTDTFTTDVFLRDFDHRLATAYTGIRQDSGDASVFIDKFVAHYKSLGIDPSTKLIVFSDSLNVERAIELHDHATKAGIKASFGIGTSFTNDFQKISDPSTKSKAMNIVIKLRECNGKRVIKLSDDAQKHSADEATVNSFKHILGI</sequence>
<evidence type="ECO:0000256" key="5">
    <source>
        <dbReference type="ARBA" id="ARBA00022598"/>
    </source>
</evidence>
<dbReference type="OrthoDB" id="193380at2759"/>
<comment type="catalytic activity">
    <reaction evidence="7 8">
        <text>5-phospho-alpha-D-ribose 1-diphosphate + nicotinate + ATP + H2O = nicotinate beta-D-ribonucleotide + ADP + phosphate + diphosphate</text>
        <dbReference type="Rhea" id="RHEA:36163"/>
        <dbReference type="ChEBI" id="CHEBI:15377"/>
        <dbReference type="ChEBI" id="CHEBI:30616"/>
        <dbReference type="ChEBI" id="CHEBI:32544"/>
        <dbReference type="ChEBI" id="CHEBI:33019"/>
        <dbReference type="ChEBI" id="CHEBI:43474"/>
        <dbReference type="ChEBI" id="CHEBI:57502"/>
        <dbReference type="ChEBI" id="CHEBI:58017"/>
        <dbReference type="ChEBI" id="CHEBI:456216"/>
        <dbReference type="EC" id="6.3.4.21"/>
    </reaction>
</comment>
<organism evidence="11 12">
    <name type="scientific">Choanephora cucurbitarum</name>
    <dbReference type="NCBI Taxonomy" id="101091"/>
    <lineage>
        <taxon>Eukaryota</taxon>
        <taxon>Fungi</taxon>
        <taxon>Fungi incertae sedis</taxon>
        <taxon>Mucoromycota</taxon>
        <taxon>Mucoromycotina</taxon>
        <taxon>Mucoromycetes</taxon>
        <taxon>Mucorales</taxon>
        <taxon>Mucorineae</taxon>
        <taxon>Choanephoraceae</taxon>
        <taxon>Choanephoroideae</taxon>
        <taxon>Choanephora</taxon>
    </lineage>
</organism>
<reference evidence="11 12" key="1">
    <citation type="submission" date="2016-03" db="EMBL/GenBank/DDBJ databases">
        <title>Choanephora cucurbitarum.</title>
        <authorList>
            <person name="Min B."/>
            <person name="Park H."/>
            <person name="Park J.-H."/>
            <person name="Shin H.-D."/>
            <person name="Choi I.-G."/>
        </authorList>
    </citation>
    <scope>NUCLEOTIDE SEQUENCE [LARGE SCALE GENOMIC DNA]</scope>
    <source>
        <strain evidence="11 12">KUS-F28377</strain>
    </source>
</reference>
<feature type="domain" description="Nicotinate phosphoribosyltransferase N-terminal" evidence="10">
    <location>
        <begin position="15"/>
        <end position="138"/>
    </location>
</feature>
<comment type="pathway">
    <text evidence="1 8">Cofactor biosynthesis; NAD(+) biosynthesis; nicotinate D-ribonucleotide from nicotinate: step 1/1.</text>
</comment>
<dbReference type="Gene3D" id="3.20.140.10">
    <property type="entry name" value="nicotinate phosphoribosyltransferase"/>
    <property type="match status" value="2"/>
</dbReference>
<dbReference type="PANTHER" id="PTHR11098:SF1">
    <property type="entry name" value="NICOTINATE PHOSPHORIBOSYLTRANSFERASE"/>
    <property type="match status" value="1"/>
</dbReference>
<dbReference type="EMBL" id="LUGH01000411">
    <property type="protein sequence ID" value="OBZ85316.1"/>
    <property type="molecule type" value="Genomic_DNA"/>
</dbReference>